<sequence length="823" mass="98163">MNLSTKDEPNISPKEFTILREIVKGLPDLRAKASLESATESYEKVLSAHNISIRSDKTYFSALLKLSHYAGESWPEKLLGAAAKIEKLLKSGDEGPTRHRRARSMADQPINKREASNRSVLQQKLDRGGHLSKSTLLDVFESQPIQPYARQDGPPILTHETKYALVERYKLFIRTQSHRTAIRVLHNWRHFTRYMQAWRQDQWSYAVQADHGTLVQQAFEIWQDAFYNHIDAHQHRARREKGMVCRKFFRRWENRIIARREGQFLAKVRAEKQALFDALLLKNRKKTMRITLRSWRVATRKWLRLSSRALVLRDKRTQLVAWKSWFFLTCELKTAAIYNQKIVLQAFRFWVARLHHLQILQQNADEKRSEDLLLSTWDIWRANFAEHEVNREVARDTDTTRVLRHRIKLWHDNYKMTMRTKHIELRISSRLKKFCFDRWTAIRRAQEGLLHLADEARLRSLFRSWKRESKATEIATRAEFRLLRTTLSRWNLETRGRSLRHDFDFRMMKKTISDWSYTLVMLQDRLKSCEDQFLVGSNGRLLHSKLGVWRTCRSSILNQYDHADAIYHTTIKSSAFASWLERGSDCRFQNTRALKFETKQSNKKTFYSWYERMIAKQIRDREERLHNYCERRDSDLLARTFTDWRSRHEAYKEINEVAGEIAYGRQVNQQRYFFTAWIDRHLDIFEMARAALDYERSQAAALICNALHEKFNKRTALARDADEIWSYKIHEGALDLLRKWRQRYLRCLEKERQADLWADLFEKRQHRAMFRRWKALARSRGVTVHSRTYIGDTSSESLNASRTRVEWNDGTTFASPRHRTMLG</sequence>
<evidence type="ECO:0000313" key="4">
    <source>
        <dbReference type="Proteomes" id="UP000013776"/>
    </source>
</evidence>
<name>R4XNY3_TAPDE</name>
<dbReference type="InterPro" id="IPR013665">
    <property type="entry name" value="Sfi1_dom"/>
</dbReference>
<evidence type="ECO:0000259" key="2">
    <source>
        <dbReference type="Pfam" id="PF08457"/>
    </source>
</evidence>
<gene>
    <name evidence="3" type="ORF">TAPDE_005538</name>
</gene>
<dbReference type="EMBL" id="CAHR02000365">
    <property type="protein sequence ID" value="CCG84970.1"/>
    <property type="molecule type" value="Genomic_DNA"/>
</dbReference>
<dbReference type="OrthoDB" id="10651832at2759"/>
<dbReference type="STRING" id="1097556.R4XNY3"/>
<comment type="caution">
    <text evidence="3">The sequence shown here is derived from an EMBL/GenBank/DDBJ whole genome shotgun (WGS) entry which is preliminary data.</text>
</comment>
<keyword evidence="4" id="KW-1185">Reference proteome</keyword>
<dbReference type="AlphaFoldDB" id="R4XNY3"/>
<evidence type="ECO:0000313" key="3">
    <source>
        <dbReference type="EMBL" id="CCG84970.1"/>
    </source>
</evidence>
<organism evidence="3 4">
    <name type="scientific">Taphrina deformans (strain PYCC 5710 / ATCC 11124 / CBS 356.35 / IMI 108563 / JCM 9778 / NBRC 8474)</name>
    <name type="common">Peach leaf curl fungus</name>
    <name type="synonym">Lalaria deformans</name>
    <dbReference type="NCBI Taxonomy" id="1097556"/>
    <lineage>
        <taxon>Eukaryota</taxon>
        <taxon>Fungi</taxon>
        <taxon>Dikarya</taxon>
        <taxon>Ascomycota</taxon>
        <taxon>Taphrinomycotina</taxon>
        <taxon>Taphrinomycetes</taxon>
        <taxon>Taphrinales</taxon>
        <taxon>Taphrinaceae</taxon>
        <taxon>Taphrina</taxon>
    </lineage>
</organism>
<dbReference type="Proteomes" id="UP000013776">
    <property type="component" value="Unassembled WGS sequence"/>
</dbReference>
<dbReference type="Pfam" id="PF08457">
    <property type="entry name" value="Sfi1"/>
    <property type="match status" value="1"/>
</dbReference>
<evidence type="ECO:0000256" key="1">
    <source>
        <dbReference type="SAM" id="MobiDB-lite"/>
    </source>
</evidence>
<feature type="domain" description="Sfi1 spindle body" evidence="2">
    <location>
        <begin position="282"/>
        <end position="774"/>
    </location>
</feature>
<protein>
    <recommendedName>
        <fullName evidence="2">Sfi1 spindle body domain-containing protein</fullName>
    </recommendedName>
</protein>
<proteinExistence type="predicted"/>
<dbReference type="VEuPathDB" id="FungiDB:TAPDE_005538"/>
<reference evidence="3 4" key="1">
    <citation type="journal article" date="2013" name="MBio">
        <title>Genome sequencing of the plant pathogen Taphrina deformans, the causal agent of peach leaf curl.</title>
        <authorList>
            <person name="Cisse O.H."/>
            <person name="Almeida J.M.G.C.F."/>
            <person name="Fonseca A."/>
            <person name="Kumar A.A."/>
            <person name="Salojaervi J."/>
            <person name="Overmyer K."/>
            <person name="Hauser P.M."/>
            <person name="Pagni M."/>
        </authorList>
    </citation>
    <scope>NUCLEOTIDE SEQUENCE [LARGE SCALE GENOMIC DNA]</scope>
    <source>
        <strain evidence="4">PYCC 5710 / ATCC 11124 / CBS 356.35 / IMI 108563 / JCM 9778 / NBRC 8474</strain>
    </source>
</reference>
<accession>R4XNY3</accession>
<feature type="region of interest" description="Disordered" evidence="1">
    <location>
        <begin position="90"/>
        <end position="119"/>
    </location>
</feature>